<dbReference type="Pfam" id="PF01878">
    <property type="entry name" value="EVE"/>
    <property type="match status" value="1"/>
</dbReference>
<keyword evidence="1" id="KW-0597">Phosphoprotein</keyword>
<dbReference type="Proteomes" id="UP000287394">
    <property type="component" value="Chromosome"/>
</dbReference>
<protein>
    <submittedName>
        <fullName evidence="2">EVE domain-containing protein</fullName>
    </submittedName>
</protein>
<evidence type="ECO:0000313" key="3">
    <source>
        <dbReference type="Proteomes" id="UP000287394"/>
    </source>
</evidence>
<dbReference type="InterPro" id="IPR015947">
    <property type="entry name" value="PUA-like_sf"/>
</dbReference>
<dbReference type="InterPro" id="IPR052181">
    <property type="entry name" value="5hmC_binding"/>
</dbReference>
<name>A0A402CWM9_9BACT</name>
<dbReference type="CDD" id="cd21133">
    <property type="entry name" value="EVE"/>
    <property type="match status" value="1"/>
</dbReference>
<dbReference type="KEGG" id="ccot:CCAX7_62660"/>
<organism evidence="2 3">
    <name type="scientific">Capsulimonas corticalis</name>
    <dbReference type="NCBI Taxonomy" id="2219043"/>
    <lineage>
        <taxon>Bacteria</taxon>
        <taxon>Bacillati</taxon>
        <taxon>Armatimonadota</taxon>
        <taxon>Armatimonadia</taxon>
        <taxon>Capsulimonadales</taxon>
        <taxon>Capsulimonadaceae</taxon>
        <taxon>Capsulimonas</taxon>
    </lineage>
</organism>
<evidence type="ECO:0000313" key="2">
    <source>
        <dbReference type="EMBL" id="BDI34215.1"/>
    </source>
</evidence>
<dbReference type="InterPro" id="IPR002740">
    <property type="entry name" value="EVE_domain"/>
</dbReference>
<evidence type="ECO:0000256" key="1">
    <source>
        <dbReference type="ARBA" id="ARBA00022553"/>
    </source>
</evidence>
<dbReference type="EMBL" id="AP025739">
    <property type="protein sequence ID" value="BDI34215.1"/>
    <property type="molecule type" value="Genomic_DNA"/>
</dbReference>
<dbReference type="FunFam" id="3.10.590.10:FF:000003">
    <property type="entry name" value="Thymocyte nuclear protein 1"/>
    <property type="match status" value="1"/>
</dbReference>
<dbReference type="Gene3D" id="3.10.590.10">
    <property type="entry name" value="ph1033 like domains"/>
    <property type="match status" value="1"/>
</dbReference>
<dbReference type="SUPFAM" id="SSF88697">
    <property type="entry name" value="PUA domain-like"/>
    <property type="match status" value="1"/>
</dbReference>
<reference evidence="2 3" key="1">
    <citation type="journal article" date="2019" name="Int. J. Syst. Evol. Microbiol.">
        <title>Capsulimonas corticalis gen. nov., sp. nov., an aerobic capsulated bacterium, of a novel bacterial order, Capsulimonadales ord. nov., of the class Armatimonadia of the phylum Armatimonadetes.</title>
        <authorList>
            <person name="Li J."/>
            <person name="Kudo C."/>
            <person name="Tonouchi A."/>
        </authorList>
    </citation>
    <scope>NUCLEOTIDE SEQUENCE [LARGE SCALE GENOMIC DNA]</scope>
    <source>
        <strain evidence="2 3">AX-7</strain>
    </source>
</reference>
<dbReference type="InterPro" id="IPR047197">
    <property type="entry name" value="THYN1-like_EVE"/>
</dbReference>
<dbReference type="PANTHER" id="PTHR14087:SF7">
    <property type="entry name" value="THYMOCYTE NUCLEAR PROTEIN 1"/>
    <property type="match status" value="1"/>
</dbReference>
<proteinExistence type="predicted"/>
<keyword evidence="3" id="KW-1185">Reference proteome</keyword>
<accession>A0A402CWM9</accession>
<sequence>MAASEYNIGMANYWLVKSEPSCFSIDELAQVESTHWDGVRNYQARNFMRDGMKLGDKVLYYHSNCDPPGVVGVAEVSREAYPDFTAWDPTNDHFDPKSTPDNPIWMMMDIKFVAKFPREVSLPELKQAEGLEGLVVIQKGSRLSVQPVSEAHFALICQMGGL</sequence>
<gene>
    <name evidence="2" type="ORF">CCAX7_62660</name>
</gene>
<dbReference type="PANTHER" id="PTHR14087">
    <property type="entry name" value="THYMOCYTE NUCLEAR PROTEIN 1"/>
    <property type="match status" value="1"/>
</dbReference>
<dbReference type="AlphaFoldDB" id="A0A402CWM9"/>